<name>D5CS42_SIDLE</name>
<evidence type="ECO:0000256" key="1">
    <source>
        <dbReference type="SAM" id="Phobius"/>
    </source>
</evidence>
<accession>D5CS42</accession>
<reference evidence="2 3" key="1">
    <citation type="submission" date="2010-03" db="EMBL/GenBank/DDBJ databases">
        <title>Complete sequence of Sideroxydans lithotrophicus ES-1.</title>
        <authorList>
            <consortium name="US DOE Joint Genome Institute"/>
            <person name="Lucas S."/>
            <person name="Copeland A."/>
            <person name="Lapidus A."/>
            <person name="Cheng J.-F."/>
            <person name="Bruce D."/>
            <person name="Goodwin L."/>
            <person name="Pitluck S."/>
            <person name="Munk A.C."/>
            <person name="Detter J.C."/>
            <person name="Han C."/>
            <person name="Tapia R."/>
            <person name="Larimer F."/>
            <person name="Land M."/>
            <person name="Hauser L."/>
            <person name="Kyrpides N."/>
            <person name="Ivanova N."/>
            <person name="Emerson D."/>
            <person name="Woyke T."/>
        </authorList>
    </citation>
    <scope>NUCLEOTIDE SEQUENCE [LARGE SCALE GENOMIC DNA]</scope>
    <source>
        <strain evidence="2 3">ES-1</strain>
    </source>
</reference>
<dbReference type="Proteomes" id="UP000001625">
    <property type="component" value="Chromosome"/>
</dbReference>
<keyword evidence="1" id="KW-0812">Transmembrane</keyword>
<dbReference type="AlphaFoldDB" id="D5CS42"/>
<dbReference type="STRING" id="580332.Slit_1542"/>
<dbReference type="KEGG" id="slt:Slit_1542"/>
<sequence length="99" mass="10983">MNDIPSRRHQRGYLLEIPILLVLAVLILSAVLPNLPPLGQKILIALFAIPILFFLYYMIVVPGWTPGDKGRLSPPWNMILFLIVAAAVIFVVIAFAFGT</sequence>
<gene>
    <name evidence="2" type="ordered locus">Slit_1542</name>
</gene>
<feature type="transmembrane region" description="Helical" evidence="1">
    <location>
        <begin position="76"/>
        <end position="97"/>
    </location>
</feature>
<evidence type="ECO:0000313" key="2">
    <source>
        <dbReference type="EMBL" id="ADE11778.1"/>
    </source>
</evidence>
<organism evidence="2 3">
    <name type="scientific">Sideroxydans lithotrophicus (strain ES-1)</name>
    <dbReference type="NCBI Taxonomy" id="580332"/>
    <lineage>
        <taxon>Bacteria</taxon>
        <taxon>Pseudomonadati</taxon>
        <taxon>Pseudomonadota</taxon>
        <taxon>Betaproteobacteria</taxon>
        <taxon>Nitrosomonadales</taxon>
        <taxon>Gallionellaceae</taxon>
        <taxon>Sideroxydans</taxon>
    </lineage>
</organism>
<feature type="transmembrane region" description="Helical" evidence="1">
    <location>
        <begin position="12"/>
        <end position="32"/>
    </location>
</feature>
<feature type="transmembrane region" description="Helical" evidence="1">
    <location>
        <begin position="44"/>
        <end position="64"/>
    </location>
</feature>
<keyword evidence="1" id="KW-0472">Membrane</keyword>
<dbReference type="EMBL" id="CP001965">
    <property type="protein sequence ID" value="ADE11778.1"/>
    <property type="molecule type" value="Genomic_DNA"/>
</dbReference>
<evidence type="ECO:0008006" key="4">
    <source>
        <dbReference type="Google" id="ProtNLM"/>
    </source>
</evidence>
<keyword evidence="1" id="KW-1133">Transmembrane helix</keyword>
<protein>
    <recommendedName>
        <fullName evidence="4">Transmembrane protein</fullName>
    </recommendedName>
</protein>
<evidence type="ECO:0000313" key="3">
    <source>
        <dbReference type="Proteomes" id="UP000001625"/>
    </source>
</evidence>
<dbReference type="HOGENOM" id="CLU_2318559_0_0_4"/>
<proteinExistence type="predicted"/>
<keyword evidence="3" id="KW-1185">Reference proteome</keyword>
<dbReference type="RefSeq" id="WP_013029676.1">
    <property type="nucleotide sequence ID" value="NC_013959.1"/>
</dbReference>